<dbReference type="Proteomes" id="UP001165080">
    <property type="component" value="Unassembled WGS sequence"/>
</dbReference>
<dbReference type="PRINTS" id="PR01727">
    <property type="entry name" value="DNABINDINGHU"/>
</dbReference>
<dbReference type="GO" id="GO:0003677">
    <property type="term" value="F:DNA binding"/>
    <property type="evidence" value="ECO:0007669"/>
    <property type="project" value="UniProtKB-KW"/>
</dbReference>
<feature type="compositionally biased region" description="Pro residues" evidence="3">
    <location>
        <begin position="152"/>
        <end position="179"/>
    </location>
</feature>
<evidence type="ECO:0000256" key="1">
    <source>
        <dbReference type="ARBA" id="ARBA00023125"/>
    </source>
</evidence>
<reference evidence="4 5" key="1">
    <citation type="journal article" date="2023" name="Commun. Biol.">
        <title>Reorganization of the ancestral sex-determining regions during the evolution of trioecy in Pleodorina starrii.</title>
        <authorList>
            <person name="Takahashi K."/>
            <person name="Suzuki S."/>
            <person name="Kawai-Toyooka H."/>
            <person name="Yamamoto K."/>
            <person name="Hamaji T."/>
            <person name="Ootsuki R."/>
            <person name="Yamaguchi H."/>
            <person name="Kawachi M."/>
            <person name="Higashiyama T."/>
            <person name="Nozaki H."/>
        </authorList>
    </citation>
    <scope>NUCLEOTIDE SEQUENCE [LARGE SCALE GENOMIC DNA]</scope>
    <source>
        <strain evidence="4 5">NIES-4479</strain>
    </source>
</reference>
<dbReference type="EMBL" id="BRXU01000087">
    <property type="protein sequence ID" value="GLC63122.1"/>
    <property type="molecule type" value="Genomic_DNA"/>
</dbReference>
<gene>
    <name evidence="4" type="primary">PLEST012117</name>
    <name evidence="4" type="ORF">PLESTB_001983000</name>
</gene>
<dbReference type="Gene3D" id="4.10.520.10">
    <property type="entry name" value="IHF-like DNA-binding proteins"/>
    <property type="match status" value="1"/>
</dbReference>
<name>A0A9W6C3J9_9CHLO</name>
<keyword evidence="1" id="KW-0238">DNA-binding</keyword>
<dbReference type="OrthoDB" id="10261135at2759"/>
<dbReference type="InterPro" id="IPR020816">
    <property type="entry name" value="Histone-like_DNA-bd_CS"/>
</dbReference>
<evidence type="ECO:0000313" key="4">
    <source>
        <dbReference type="EMBL" id="GLC63122.1"/>
    </source>
</evidence>
<comment type="caution">
    <text evidence="4">The sequence shown here is derived from an EMBL/GenBank/DDBJ whole genome shotgun (WGS) entry which is preliminary data.</text>
</comment>
<dbReference type="PANTHER" id="PTHR33175">
    <property type="entry name" value="DNA-BINDING PROTEIN HU"/>
    <property type="match status" value="1"/>
</dbReference>
<dbReference type="PANTHER" id="PTHR33175:SF3">
    <property type="entry name" value="DNA-BINDING PROTEIN HU-BETA"/>
    <property type="match status" value="1"/>
</dbReference>
<dbReference type="PROSITE" id="PS00045">
    <property type="entry name" value="HISTONE_LIKE"/>
    <property type="match status" value="1"/>
</dbReference>
<comment type="similarity">
    <text evidence="2">Belongs to the bacterial histone-like protein family.</text>
</comment>
<dbReference type="CDD" id="cd13831">
    <property type="entry name" value="HU"/>
    <property type="match status" value="1"/>
</dbReference>
<sequence length="179" mass="18433">MALATSRMTVARPQGFHVPVTRRLAVCVRAEKTPVVGKAVLVEKIAKEASLTKAQATQAFDAVFGAVQEAVSSGQKVTVLGFGTFETRNRAGRTGRNPRTGETIEIPASAAPAFRPSAGFKEMVNGKAAPAKPKAEAPKPVALKPAAAAPKPAAPRPAAPAPPPPAARKAAPPPPKGRR</sequence>
<feature type="region of interest" description="Disordered" evidence="3">
    <location>
        <begin position="124"/>
        <end position="179"/>
    </location>
</feature>
<proteinExistence type="inferred from homology"/>
<feature type="compositionally biased region" description="Low complexity" evidence="3">
    <location>
        <begin position="127"/>
        <end position="151"/>
    </location>
</feature>
<dbReference type="AlphaFoldDB" id="A0A9W6C3J9"/>
<dbReference type="InterPro" id="IPR000119">
    <property type="entry name" value="Hist_DNA-bd"/>
</dbReference>
<dbReference type="Pfam" id="PF00216">
    <property type="entry name" value="Bac_DNA_binding"/>
    <property type="match status" value="1"/>
</dbReference>
<evidence type="ECO:0000256" key="2">
    <source>
        <dbReference type="RuleBase" id="RU003939"/>
    </source>
</evidence>
<keyword evidence="5" id="KW-1185">Reference proteome</keyword>
<dbReference type="SUPFAM" id="SSF47729">
    <property type="entry name" value="IHF-like DNA-binding proteins"/>
    <property type="match status" value="1"/>
</dbReference>
<accession>A0A9W6C3J9</accession>
<evidence type="ECO:0000256" key="3">
    <source>
        <dbReference type="SAM" id="MobiDB-lite"/>
    </source>
</evidence>
<organism evidence="4 5">
    <name type="scientific">Pleodorina starrii</name>
    <dbReference type="NCBI Taxonomy" id="330485"/>
    <lineage>
        <taxon>Eukaryota</taxon>
        <taxon>Viridiplantae</taxon>
        <taxon>Chlorophyta</taxon>
        <taxon>core chlorophytes</taxon>
        <taxon>Chlorophyceae</taxon>
        <taxon>CS clade</taxon>
        <taxon>Chlamydomonadales</taxon>
        <taxon>Volvocaceae</taxon>
        <taxon>Pleodorina</taxon>
    </lineage>
</organism>
<dbReference type="GO" id="GO:0030527">
    <property type="term" value="F:structural constituent of chromatin"/>
    <property type="evidence" value="ECO:0007669"/>
    <property type="project" value="InterPro"/>
</dbReference>
<dbReference type="InterPro" id="IPR010992">
    <property type="entry name" value="IHF-like_DNA-bd_dom_sf"/>
</dbReference>
<evidence type="ECO:0000313" key="5">
    <source>
        <dbReference type="Proteomes" id="UP001165080"/>
    </source>
</evidence>
<protein>
    <submittedName>
        <fullName evidence="4">Uncharacterized protein</fullName>
    </submittedName>
</protein>
<dbReference type="SMART" id="SM00411">
    <property type="entry name" value="BHL"/>
    <property type="match status" value="1"/>
</dbReference>